<dbReference type="Pfam" id="PF01103">
    <property type="entry name" value="Omp85"/>
    <property type="match status" value="2"/>
</dbReference>
<gene>
    <name evidence="9" type="ORF">SAMN05421818_10318</name>
</gene>
<evidence type="ECO:0000259" key="8">
    <source>
        <dbReference type="PROSITE" id="PS51779"/>
    </source>
</evidence>
<evidence type="ECO:0000256" key="5">
    <source>
        <dbReference type="ARBA" id="ARBA00023136"/>
    </source>
</evidence>
<feature type="domain" description="POTRA" evidence="8">
    <location>
        <begin position="289"/>
        <end position="374"/>
    </location>
</feature>
<dbReference type="PIRSF" id="PIRSF006076">
    <property type="entry name" value="OM_assembly_OMP85"/>
    <property type="match status" value="1"/>
</dbReference>
<dbReference type="STRING" id="702745.SAMN05421818_10318"/>
<dbReference type="InterPro" id="IPR000184">
    <property type="entry name" value="Bac_surfAg_D15"/>
</dbReference>
<dbReference type="InterPro" id="IPR010827">
    <property type="entry name" value="BamA/TamA_POTRA"/>
</dbReference>
<evidence type="ECO:0000256" key="4">
    <source>
        <dbReference type="ARBA" id="ARBA00022737"/>
    </source>
</evidence>
<keyword evidence="7" id="KW-0732">Signal</keyword>
<evidence type="ECO:0000256" key="1">
    <source>
        <dbReference type="ARBA" id="ARBA00004370"/>
    </source>
</evidence>
<feature type="chain" id="PRO_5017417453" evidence="7">
    <location>
        <begin position="24"/>
        <end position="888"/>
    </location>
</feature>
<dbReference type="Gene3D" id="3.10.20.310">
    <property type="entry name" value="membrane protein fhac"/>
    <property type="match status" value="5"/>
</dbReference>
<reference evidence="10" key="1">
    <citation type="submission" date="2016-10" db="EMBL/GenBank/DDBJ databases">
        <authorList>
            <person name="Varghese N."/>
            <person name="Submissions S."/>
        </authorList>
    </citation>
    <scope>NUCLEOTIDE SEQUENCE [LARGE SCALE GENOMIC DNA]</scope>
    <source>
        <strain evidence="10">DSM 23313</strain>
    </source>
</reference>
<evidence type="ECO:0000313" key="9">
    <source>
        <dbReference type="EMBL" id="SDH38005.1"/>
    </source>
</evidence>
<keyword evidence="2" id="KW-1134">Transmembrane beta strand</keyword>
<evidence type="ECO:0000256" key="7">
    <source>
        <dbReference type="SAM" id="SignalP"/>
    </source>
</evidence>
<organism evidence="9 10">
    <name type="scientific">Myroides phaeus</name>
    <dbReference type="NCBI Taxonomy" id="702745"/>
    <lineage>
        <taxon>Bacteria</taxon>
        <taxon>Pseudomonadati</taxon>
        <taxon>Bacteroidota</taxon>
        <taxon>Flavobacteriia</taxon>
        <taxon>Flavobacteriales</taxon>
        <taxon>Flavobacteriaceae</taxon>
        <taxon>Myroides</taxon>
    </lineage>
</organism>
<keyword evidence="10" id="KW-1185">Reference proteome</keyword>
<protein>
    <submittedName>
        <fullName evidence="9">Outer membrane protein insertion porin family</fullName>
    </submittedName>
</protein>
<feature type="domain" description="POTRA" evidence="8">
    <location>
        <begin position="195"/>
        <end position="286"/>
    </location>
</feature>
<accession>A0A1G8BXZ3</accession>
<feature type="signal peptide" evidence="7">
    <location>
        <begin position="1"/>
        <end position="23"/>
    </location>
</feature>
<dbReference type="Gene3D" id="2.40.160.50">
    <property type="entry name" value="membrane protein fhac: a member of the omp85/tpsb transporter family"/>
    <property type="match status" value="1"/>
</dbReference>
<evidence type="ECO:0000256" key="3">
    <source>
        <dbReference type="ARBA" id="ARBA00022692"/>
    </source>
</evidence>
<comment type="subcellular location">
    <subcellularLocation>
        <location evidence="1">Membrane</location>
    </subcellularLocation>
</comment>
<name>A0A1G8BXZ3_9FLAO</name>
<dbReference type="Proteomes" id="UP000243588">
    <property type="component" value="Unassembled WGS sequence"/>
</dbReference>
<proteinExistence type="predicted"/>
<keyword evidence="3" id="KW-0812">Transmembrane</keyword>
<evidence type="ECO:0000256" key="2">
    <source>
        <dbReference type="ARBA" id="ARBA00022452"/>
    </source>
</evidence>
<dbReference type="InterPro" id="IPR023707">
    <property type="entry name" value="OM_assembly_BamA"/>
</dbReference>
<dbReference type="AlphaFoldDB" id="A0A1G8BXZ3"/>
<sequence length="888" mass="100599">MFQKGTSLFALFIAGLIYTSAQAQDSINIPSFEAPKHYVLGDIVVSGKFSLNPQTIVTFTGLNKGQKIAVPGEEISNALKKLWNVGSFTDINIYETSVKNDTINIELTLNELPRLNSVKIKGFKKSKSEALIKEAKLTKGKIVNDNFLSTTKYFLLNKYKKDGFYNTKVTLNTVPSDSTNRKVDLLVGIDRGKKVRISKITFDGNQQLTDKKLKKAMKETKERSPFNPLRIFKSSKFIKNKYEEDLTKIVDKYKESGYRDARIIADTTSYDPKTNRIAINIDVTEGNKYYFGDIRFIGNTVYTNSQLRNILGIQKGETYNGILLDKRIQDNTRPDGFDITNQYQNNGYLFSRITPVEVKTANDTIDFEIRIAEGPIAKFNNVTVSGNEHTHDHVIYRDLSTRPGETWNKALVMETMRKLGSLNIFDPQAINPDIQNADPSSGTVDVEWQVAEKGSSQVELQGGYGGGGFIGTLGLSFNNFSLRNIFNKKSYQPFPMGDGQTMALRLQGSTYFQTYSLSFSEPWFGGRKPINFFGTVAYSKQNLYDYVNRRTDRSRGFNITTLQFGIAKRLNIPDDYFVLSHTLSFQYYDMNNYNTGLFTFGDGASRNLSYQIELRRDNRGMDPIFPTFGSFFSVSGKFTAPYSVFNNVDYKNLGDKEEYKRRALANSIDPVTGTSIPEGTYLNEQNRPVNNWEDAAADIAKVDQKRFNWLEYYKLKFKGDWYTTVFDKLVLRTTADFGFMGAYNNNRGVVPFERFYLGGDGMANFSLDGREVIQLRGYQNQTLTPYNDRGEQVGGTIYNKFSLELRYPITLKPSASVYVLSFAEAGNAYESFKQYSPFELKRSAGLGVRVFMPMFGLLGIDFGYGFDTVPGTTQKSGWQTHFILGQSF</sequence>
<evidence type="ECO:0000256" key="6">
    <source>
        <dbReference type="ARBA" id="ARBA00023237"/>
    </source>
</evidence>
<keyword evidence="6" id="KW-0998">Cell outer membrane</keyword>
<dbReference type="GO" id="GO:0071709">
    <property type="term" value="P:membrane assembly"/>
    <property type="evidence" value="ECO:0007669"/>
    <property type="project" value="InterPro"/>
</dbReference>
<dbReference type="InterPro" id="IPR034746">
    <property type="entry name" value="POTRA"/>
</dbReference>
<dbReference type="Pfam" id="PF07244">
    <property type="entry name" value="POTRA"/>
    <property type="match status" value="4"/>
</dbReference>
<keyword evidence="5" id="KW-0472">Membrane</keyword>
<dbReference type="PROSITE" id="PS51779">
    <property type="entry name" value="POTRA"/>
    <property type="match status" value="2"/>
</dbReference>
<dbReference type="EMBL" id="FNDQ01000003">
    <property type="protein sequence ID" value="SDH38005.1"/>
    <property type="molecule type" value="Genomic_DNA"/>
</dbReference>
<dbReference type="GO" id="GO:0019867">
    <property type="term" value="C:outer membrane"/>
    <property type="evidence" value="ECO:0007669"/>
    <property type="project" value="InterPro"/>
</dbReference>
<keyword evidence="4" id="KW-0677">Repeat</keyword>
<evidence type="ECO:0000313" key="10">
    <source>
        <dbReference type="Proteomes" id="UP000243588"/>
    </source>
</evidence>
<dbReference type="RefSeq" id="WP_090405443.1">
    <property type="nucleotide sequence ID" value="NZ_FNDQ01000003.1"/>
</dbReference>